<gene>
    <name evidence="1" type="ORF">H920_17924</name>
</gene>
<accession>A0A091CNW2</accession>
<organism evidence="1 2">
    <name type="scientific">Fukomys damarensis</name>
    <name type="common">Damaraland mole rat</name>
    <name type="synonym">Cryptomys damarensis</name>
    <dbReference type="NCBI Taxonomy" id="885580"/>
    <lineage>
        <taxon>Eukaryota</taxon>
        <taxon>Metazoa</taxon>
        <taxon>Chordata</taxon>
        <taxon>Craniata</taxon>
        <taxon>Vertebrata</taxon>
        <taxon>Euteleostomi</taxon>
        <taxon>Mammalia</taxon>
        <taxon>Eutheria</taxon>
        <taxon>Euarchontoglires</taxon>
        <taxon>Glires</taxon>
        <taxon>Rodentia</taxon>
        <taxon>Hystricomorpha</taxon>
        <taxon>Bathyergidae</taxon>
        <taxon>Fukomys</taxon>
    </lineage>
</organism>
<dbReference type="AlphaFoldDB" id="A0A091CNW2"/>
<dbReference type="STRING" id="885580.ENSFDAP00000003644"/>
<keyword evidence="2" id="KW-1185">Reference proteome</keyword>
<dbReference type="GO" id="GO:0007288">
    <property type="term" value="P:sperm axoneme assembly"/>
    <property type="evidence" value="ECO:0007669"/>
    <property type="project" value="TreeGrafter"/>
</dbReference>
<dbReference type="InterPro" id="IPR013783">
    <property type="entry name" value="Ig-like_fold"/>
</dbReference>
<name>A0A091CNW2_FUKDA</name>
<proteinExistence type="predicted"/>
<reference evidence="1 2" key="1">
    <citation type="submission" date="2013-11" db="EMBL/GenBank/DDBJ databases">
        <title>The Damaraland mole rat (Fukomys damarensis) genome and evolution of African mole rats.</title>
        <authorList>
            <person name="Gladyshev V.N."/>
            <person name="Fang X."/>
        </authorList>
    </citation>
    <scope>NUCLEOTIDE SEQUENCE [LARGE SCALE GENOMIC DNA]</scope>
    <source>
        <tissue evidence="1">Liver</tissue>
    </source>
</reference>
<dbReference type="PANTHER" id="PTHR45912:SF3">
    <property type="entry name" value="CILIA- AND FLAGELLA-ASSOCIATED PROTEIN 47"/>
    <property type="match status" value="1"/>
</dbReference>
<dbReference type="PANTHER" id="PTHR45912">
    <property type="entry name" value="CILIA- AND FLAGELLA-ASSOCIATED PROTEIN 47"/>
    <property type="match status" value="1"/>
</dbReference>
<dbReference type="GO" id="GO:0005929">
    <property type="term" value="C:cilium"/>
    <property type="evidence" value="ECO:0007669"/>
    <property type="project" value="TreeGrafter"/>
</dbReference>
<dbReference type="eggNOG" id="ENOG502QQ4Q">
    <property type="taxonomic scope" value="Eukaryota"/>
</dbReference>
<dbReference type="Gene3D" id="2.60.40.10">
    <property type="entry name" value="Immunoglobulins"/>
    <property type="match status" value="4"/>
</dbReference>
<protein>
    <submittedName>
        <fullName evidence="1">Uncharacterized protein</fullName>
    </submittedName>
</protein>
<dbReference type="Proteomes" id="UP000028990">
    <property type="component" value="Unassembled WGS sequence"/>
</dbReference>
<sequence>MGTPRGSFVPGDAESLKVEVQLRVSPSEMKFFDALEGKVYRLRLTVRNLGRWNKKIRFVEPTKPQFKLMLTDLEKELASGLQMTVVVEYRPDKNEDTFDQLLIVVENETIVVPLIGLIPSCDLEIESVVDFGILVSNSKLHSKEININNRGTFPGMFHVEYCGHLPIVIFPTCGAVKPESSLTIRVDFCADEPRVVNEVAKVRLQGRPDKHLNIKAHVVQEIIELLNLSDERKLECIHFGSVYFGASKIEHALLYNNSPEPISWVAVMQNDCVGEELGSNIRQRTDLALNNLTYLNKIKTIDITTIFYCVPNEGILLPHQKISIAFCFSPKLIVDSKMDVDPLHRQDYAVFLRFETVGSKDGFLGDDDSETIKSDQFQKVELAMTGSGVPVLLHFDRGKFFKFQPCFMGERSDIVCIIQNQSEFLPVTYHFPKTAHFKIHPQRGKINEGCTQSVICSFIPHQIGSFKVKQVIEIVGPVVDKNLQSISMKPFHHINLNFTSVCKPFTKKIVMKINPGISPLISNPTGQFMAKDLVKCEDYAPVAMLQSARTHLHDHRSNEETMKGALIALPNDRAASLRPGEYHKQFRTIFTKIPRYNYIDPDFEHTEFEKIQKRVHRNYYSNHIKYLRHLRLQKEAASRKCVYSDDTVDVDMLPASGLKSPPLSQEEIQKELSSIEHFMKTNRLLCTRELASKERVSLERTVLKRPKSHPATPQEKLDCSIILTPKQIHQVIVGPSVLNFGDICVNSTNIQLLHFINMLSMHILIQLDINFEELQKTKIFSYVIPPISSTHIPIIFESSTIGKFWRSFSFTVNSVPGGHILVIAEVLPVKLEISSDEIVLRPRGFLLKTCFWGTVRLYNNQNRSAQFGWQPGNSVKGIAFSIRPAKGIIEAYSSMECEITWQPGFTSPERGHFILHVVDGNTLMLQCVANVIISLEHNFYFHACNYRVFARLYLNMYHIYV</sequence>
<dbReference type="EMBL" id="KN124624">
    <property type="protein sequence ID" value="KFO20684.1"/>
    <property type="molecule type" value="Genomic_DNA"/>
</dbReference>
<evidence type="ECO:0000313" key="1">
    <source>
        <dbReference type="EMBL" id="KFO20684.1"/>
    </source>
</evidence>
<evidence type="ECO:0000313" key="2">
    <source>
        <dbReference type="Proteomes" id="UP000028990"/>
    </source>
</evidence>